<evidence type="ECO:0008006" key="3">
    <source>
        <dbReference type="Google" id="ProtNLM"/>
    </source>
</evidence>
<dbReference type="Gene3D" id="2.60.120.330">
    <property type="entry name" value="B-lactam Antibiotic, Isopenicillin N Synthase, Chain"/>
    <property type="match status" value="1"/>
</dbReference>
<evidence type="ECO:0000313" key="1">
    <source>
        <dbReference type="EMBL" id="GMH92507.1"/>
    </source>
</evidence>
<sequence length="369" mass="40285">MSGCTRPPPELQIVDYADVCSPTSDLSSPIEKSFGPGGLGVIAIRNIPNFVTSKQALLPQAHTLAHLPKEELEKLEDEKSLYNAGWSHGKEKLGDKPDFAKGSFYFNPLTDSPGTPAERSKYPVSYPCNIWPTSPMPSFESSAKTLGLLMHSQVVSLSVHIDKYVSSKVPSYPPNLVSAAMKTTEKAKGRLLYYFPLPESTASSNAADSWIGWHNDSGFLTALAGDMYVDDLTGLKVQNPDPKAGLYVVDREGESVKVDIPEDCMAVQLGECTQIVTGGALMATPHCVRGADCRGGSVKVARISHPCFIDTSPNFELRRPGGVEEEDVFKDALGESKVPPLKERWTEDGMTFGDFLGKTFEKYYEHTKK</sequence>
<dbReference type="InterPro" id="IPR027443">
    <property type="entry name" value="IPNS-like_sf"/>
</dbReference>
<proteinExistence type="predicted"/>
<reference evidence="2" key="1">
    <citation type="journal article" date="2023" name="Commun. Biol.">
        <title>Genome analysis of Parmales, the sister group of diatoms, reveals the evolutionary specialization of diatoms from phago-mixotrophs to photoautotrophs.</title>
        <authorList>
            <person name="Ban H."/>
            <person name="Sato S."/>
            <person name="Yoshikawa S."/>
            <person name="Yamada K."/>
            <person name="Nakamura Y."/>
            <person name="Ichinomiya M."/>
            <person name="Sato N."/>
            <person name="Blanc-Mathieu R."/>
            <person name="Endo H."/>
            <person name="Kuwata A."/>
            <person name="Ogata H."/>
        </authorList>
    </citation>
    <scope>NUCLEOTIDE SEQUENCE [LARGE SCALE GENOMIC DNA]</scope>
    <source>
        <strain evidence="2">NIES 3701</strain>
    </source>
</reference>
<dbReference type="PANTHER" id="PTHR48420:SF1">
    <property type="entry name" value="NON-HAEM DIOXYGENASE N-TERMINAL DOMAIN-CONTAINING PROTEIN"/>
    <property type="match status" value="1"/>
</dbReference>
<dbReference type="OrthoDB" id="438224at2759"/>
<dbReference type="EMBL" id="BRXY01000401">
    <property type="protein sequence ID" value="GMH92507.1"/>
    <property type="molecule type" value="Genomic_DNA"/>
</dbReference>
<organism evidence="1 2">
    <name type="scientific">Triparma strigata</name>
    <dbReference type="NCBI Taxonomy" id="1606541"/>
    <lineage>
        <taxon>Eukaryota</taxon>
        <taxon>Sar</taxon>
        <taxon>Stramenopiles</taxon>
        <taxon>Ochrophyta</taxon>
        <taxon>Bolidophyceae</taxon>
        <taxon>Parmales</taxon>
        <taxon>Triparmaceae</taxon>
        <taxon>Triparma</taxon>
    </lineage>
</organism>
<dbReference type="SUPFAM" id="SSF51197">
    <property type="entry name" value="Clavaminate synthase-like"/>
    <property type="match status" value="1"/>
</dbReference>
<gene>
    <name evidence="1" type="ORF">TrST_g7239</name>
</gene>
<accession>A0A9W7EVW4</accession>
<dbReference type="AlphaFoldDB" id="A0A9W7EVW4"/>
<evidence type="ECO:0000313" key="2">
    <source>
        <dbReference type="Proteomes" id="UP001165085"/>
    </source>
</evidence>
<protein>
    <recommendedName>
        <fullName evidence="3">Fe2OG dioxygenase domain-containing protein</fullName>
    </recommendedName>
</protein>
<name>A0A9W7EVW4_9STRA</name>
<keyword evidence="2" id="KW-1185">Reference proteome</keyword>
<dbReference type="Proteomes" id="UP001165085">
    <property type="component" value="Unassembled WGS sequence"/>
</dbReference>
<comment type="caution">
    <text evidence="1">The sequence shown here is derived from an EMBL/GenBank/DDBJ whole genome shotgun (WGS) entry which is preliminary data.</text>
</comment>
<dbReference type="PANTHER" id="PTHR48420">
    <property type="entry name" value="NON-HAEM DIOXYGENASE N-TERMINAL DOMAIN-CONTAINING PROTEIN"/>
    <property type="match status" value="1"/>
</dbReference>